<dbReference type="EMBL" id="MWQN01000001">
    <property type="protein sequence ID" value="OPC83900.1"/>
    <property type="molecule type" value="Genomic_DNA"/>
</dbReference>
<dbReference type="Pfam" id="PF03009">
    <property type="entry name" value="GDPD"/>
    <property type="match status" value="1"/>
</dbReference>
<protein>
    <recommendedName>
        <fullName evidence="2">GP-PDE domain-containing protein</fullName>
    </recommendedName>
</protein>
<dbReference type="OrthoDB" id="5241788at2"/>
<dbReference type="CDD" id="cd08556">
    <property type="entry name" value="GDPD"/>
    <property type="match status" value="1"/>
</dbReference>
<organism evidence="3 4">
    <name type="scientific">Embleya scabrispora</name>
    <dbReference type="NCBI Taxonomy" id="159449"/>
    <lineage>
        <taxon>Bacteria</taxon>
        <taxon>Bacillati</taxon>
        <taxon>Actinomycetota</taxon>
        <taxon>Actinomycetes</taxon>
        <taxon>Kitasatosporales</taxon>
        <taxon>Streptomycetaceae</taxon>
        <taxon>Embleya</taxon>
    </lineage>
</organism>
<dbReference type="PANTHER" id="PTHR46211:SF1">
    <property type="entry name" value="GLYCEROPHOSPHODIESTER PHOSPHODIESTERASE, CYTOPLASMIC"/>
    <property type="match status" value="1"/>
</dbReference>
<dbReference type="PANTHER" id="PTHR46211">
    <property type="entry name" value="GLYCEROPHOSPHORYL DIESTER PHOSPHODIESTERASE"/>
    <property type="match status" value="1"/>
</dbReference>
<keyword evidence="4" id="KW-1185">Reference proteome</keyword>
<dbReference type="Proteomes" id="UP000190037">
    <property type="component" value="Unassembled WGS sequence"/>
</dbReference>
<dbReference type="SUPFAM" id="SSF51695">
    <property type="entry name" value="PLC-like phosphodiesterases"/>
    <property type="match status" value="1"/>
</dbReference>
<sequence>MCSRPGSWTPCCADSAPPAGPRRDEPGAGAARVRCARRSPIERFVVTLAVAHRGDPRRYRENTLPSLSSALERGADLVEIDLEVTRDGHLVLLHDATLRRLWWRNARVRELTLAEVREIGRRGKYRVPSFDEALDLIKGGPGGLMVDFGEIELAGPATEAVARHGLNEQILYVGGPVAMGMVREHAPEAHIGLSGDSFARVPGEDVLRTLRPEYINLRWRAYDAESVARCHADGYGVSAWTVDSPRVMRRLLDMGVDMIISNRIGRLLDVVAARRD</sequence>
<evidence type="ECO:0000256" key="1">
    <source>
        <dbReference type="SAM" id="MobiDB-lite"/>
    </source>
</evidence>
<dbReference type="GO" id="GO:0006629">
    <property type="term" value="P:lipid metabolic process"/>
    <property type="evidence" value="ECO:0007669"/>
    <property type="project" value="InterPro"/>
</dbReference>
<dbReference type="InterPro" id="IPR017946">
    <property type="entry name" value="PLC-like_Pdiesterase_TIM-brl"/>
</dbReference>
<evidence type="ECO:0000313" key="4">
    <source>
        <dbReference type="Proteomes" id="UP000190037"/>
    </source>
</evidence>
<dbReference type="Gene3D" id="3.20.20.190">
    <property type="entry name" value="Phosphatidylinositol (PI) phosphodiesterase"/>
    <property type="match status" value="1"/>
</dbReference>
<feature type="region of interest" description="Disordered" evidence="1">
    <location>
        <begin position="1"/>
        <end position="27"/>
    </location>
</feature>
<name>A0A1T3P4S4_9ACTN</name>
<evidence type="ECO:0000313" key="3">
    <source>
        <dbReference type="EMBL" id="OPC83900.1"/>
    </source>
</evidence>
<dbReference type="STRING" id="159449.B4N89_25835"/>
<dbReference type="InterPro" id="IPR030395">
    <property type="entry name" value="GP_PDE_dom"/>
</dbReference>
<comment type="caution">
    <text evidence="3">The sequence shown here is derived from an EMBL/GenBank/DDBJ whole genome shotgun (WGS) entry which is preliminary data.</text>
</comment>
<dbReference type="GO" id="GO:0008081">
    <property type="term" value="F:phosphoric diester hydrolase activity"/>
    <property type="evidence" value="ECO:0007669"/>
    <property type="project" value="InterPro"/>
</dbReference>
<feature type="domain" description="GP-PDE" evidence="2">
    <location>
        <begin position="47"/>
        <end position="271"/>
    </location>
</feature>
<gene>
    <name evidence="3" type="ORF">B4N89_25835</name>
</gene>
<reference evidence="3 4" key="1">
    <citation type="submission" date="2017-03" db="EMBL/GenBank/DDBJ databases">
        <title>Draft genome sequence of Streptomyces scabrisporus NF3, endophyte isolated from Amphipterygium adstringens.</title>
        <authorList>
            <person name="Vazquez M."/>
            <person name="Ceapa C.D."/>
            <person name="Rodriguez Luna D."/>
            <person name="Sanchez Esquivel S."/>
        </authorList>
    </citation>
    <scope>NUCLEOTIDE SEQUENCE [LARGE SCALE GENOMIC DNA]</scope>
    <source>
        <strain evidence="3 4">NF3</strain>
    </source>
</reference>
<evidence type="ECO:0000259" key="2">
    <source>
        <dbReference type="PROSITE" id="PS51704"/>
    </source>
</evidence>
<proteinExistence type="predicted"/>
<dbReference type="PROSITE" id="PS51704">
    <property type="entry name" value="GP_PDE"/>
    <property type="match status" value="1"/>
</dbReference>
<accession>A0A1T3P4S4</accession>
<dbReference type="AlphaFoldDB" id="A0A1T3P4S4"/>